<dbReference type="InterPro" id="IPR018976">
    <property type="entry name" value="Imelysin-like"/>
</dbReference>
<reference evidence="5" key="1">
    <citation type="submission" date="2023-07" db="EMBL/GenBank/DDBJ databases">
        <title>Genomic Encyclopedia of Type Strains, Phase IV (KMG-IV): sequencing the most valuable type-strain genomes for metagenomic binning, comparative biology and taxonomic classification.</title>
        <authorList>
            <person name="Goeker M."/>
        </authorList>
    </citation>
    <scope>NUCLEOTIDE SEQUENCE</scope>
    <source>
        <strain evidence="5">DSM 21202</strain>
    </source>
</reference>
<evidence type="ECO:0000313" key="5">
    <source>
        <dbReference type="EMBL" id="MDQ0313689.1"/>
    </source>
</evidence>
<name>A0AAE3VJV3_9HYPH</name>
<dbReference type="InterPro" id="IPR038352">
    <property type="entry name" value="Imelysin_sf"/>
</dbReference>
<protein>
    <submittedName>
        <fullName evidence="5">Lipoprotein</fullName>
    </submittedName>
</protein>
<proteinExistence type="predicted"/>
<accession>A0AAE3VJV3</accession>
<gene>
    <name evidence="5" type="ORF">J2S73_000126</name>
</gene>
<evidence type="ECO:0000256" key="2">
    <source>
        <dbReference type="ARBA" id="ARBA00022729"/>
    </source>
</evidence>
<evidence type="ECO:0000256" key="1">
    <source>
        <dbReference type="ARBA" id="ARBA00004196"/>
    </source>
</evidence>
<feature type="domain" description="Imelysin-like" evidence="4">
    <location>
        <begin position="45"/>
        <end position="316"/>
    </location>
</feature>
<dbReference type="Proteomes" id="UP001229244">
    <property type="component" value="Unassembled WGS sequence"/>
</dbReference>
<feature type="signal peptide" evidence="3">
    <location>
        <begin position="1"/>
        <end position="24"/>
    </location>
</feature>
<keyword evidence="6" id="KW-1185">Reference proteome</keyword>
<organism evidence="5 6">
    <name type="scientific">Amorphus orientalis</name>
    <dbReference type="NCBI Taxonomy" id="649198"/>
    <lineage>
        <taxon>Bacteria</taxon>
        <taxon>Pseudomonadati</taxon>
        <taxon>Pseudomonadota</taxon>
        <taxon>Alphaproteobacteria</taxon>
        <taxon>Hyphomicrobiales</taxon>
        <taxon>Amorphaceae</taxon>
        <taxon>Amorphus</taxon>
    </lineage>
</organism>
<comment type="subcellular location">
    <subcellularLocation>
        <location evidence="1">Cell envelope</location>
    </subcellularLocation>
</comment>
<dbReference type="RefSeq" id="WP_306883488.1">
    <property type="nucleotide sequence ID" value="NZ_JAUSUL010000001.1"/>
</dbReference>
<dbReference type="Pfam" id="PF09375">
    <property type="entry name" value="Peptidase_M75"/>
    <property type="match status" value="1"/>
</dbReference>
<dbReference type="CDD" id="cd14659">
    <property type="entry name" value="Imelysin-like_IPPA"/>
    <property type="match status" value="1"/>
</dbReference>
<dbReference type="InterPro" id="IPR034984">
    <property type="entry name" value="Imelysin-like_IPPA"/>
</dbReference>
<dbReference type="GO" id="GO:0030313">
    <property type="term" value="C:cell envelope"/>
    <property type="evidence" value="ECO:0007669"/>
    <property type="project" value="UniProtKB-SubCell"/>
</dbReference>
<dbReference type="EMBL" id="JAUSUL010000001">
    <property type="protein sequence ID" value="MDQ0313689.1"/>
    <property type="molecule type" value="Genomic_DNA"/>
</dbReference>
<evidence type="ECO:0000259" key="4">
    <source>
        <dbReference type="Pfam" id="PF09375"/>
    </source>
</evidence>
<dbReference type="AlphaFoldDB" id="A0AAE3VJV3"/>
<comment type="caution">
    <text evidence="5">The sequence shown here is derived from an EMBL/GenBank/DDBJ whole genome shotgun (WGS) entry which is preliminary data.</text>
</comment>
<keyword evidence="2 3" id="KW-0732">Signal</keyword>
<dbReference type="Gene3D" id="1.20.1420.20">
    <property type="entry name" value="M75 peptidase, HXXE motif"/>
    <property type="match status" value="1"/>
</dbReference>
<sequence>MTVFWIRTAAAAALVGAFGTAALAQPAEPIPFRPTVSGIIGHVVVPAYDDLVRAADAEHEAVAALCEAPNEEALATARDRFADLVRAFSSVEPYRFGPAREENRFERLFFWPDRRGIGLRQVQGLLAEEDPSALEVESLQDKSVAVQGLIALDYVLSDDDAVVLAETPAGYRCRYAEAIAGAILATATDIRDGWTGEGGYGELMLSAGPDNPIYRSHGEALQEFLEAAREQLQIVSDMKIRAIVGEEPDDARPKLSPFWRSGLVLSSMDANLAAILTLQNDSGLAELLPDDAAFNAGSLAFQIGEARRVLSELAADGTPWIELAEEPEAHGQLLYATIPIDGALEILAERYPAALGLILGFNSLDGD</sequence>
<evidence type="ECO:0000256" key="3">
    <source>
        <dbReference type="SAM" id="SignalP"/>
    </source>
</evidence>
<keyword evidence="5" id="KW-0449">Lipoprotein</keyword>
<evidence type="ECO:0000313" key="6">
    <source>
        <dbReference type="Proteomes" id="UP001229244"/>
    </source>
</evidence>
<feature type="chain" id="PRO_5042255679" evidence="3">
    <location>
        <begin position="25"/>
        <end position="367"/>
    </location>
</feature>